<keyword evidence="3" id="KW-1185">Reference proteome</keyword>
<feature type="compositionally biased region" description="Low complexity" evidence="1">
    <location>
        <begin position="119"/>
        <end position="130"/>
    </location>
</feature>
<feature type="compositionally biased region" description="Acidic residues" evidence="1">
    <location>
        <begin position="438"/>
        <end position="449"/>
    </location>
</feature>
<dbReference type="EMBL" id="JACCJB010000014">
    <property type="protein sequence ID" value="KAF6221241.1"/>
    <property type="molecule type" value="Genomic_DNA"/>
</dbReference>
<feature type="compositionally biased region" description="Polar residues" evidence="1">
    <location>
        <begin position="131"/>
        <end position="156"/>
    </location>
</feature>
<evidence type="ECO:0008006" key="4">
    <source>
        <dbReference type="Google" id="ProtNLM"/>
    </source>
</evidence>
<dbReference type="GeneID" id="59330510"/>
<dbReference type="PANTHER" id="PTHR23313">
    <property type="entry name" value="TSEC1-RELATED"/>
    <property type="match status" value="1"/>
</dbReference>
<dbReference type="PANTHER" id="PTHR23313:SF0">
    <property type="entry name" value="TESTIS-EXPRESSED PROTEIN 9"/>
    <property type="match status" value="1"/>
</dbReference>
<protein>
    <recommendedName>
        <fullName evidence="4">M protein repeat protein</fullName>
    </recommendedName>
</protein>
<feature type="compositionally biased region" description="Basic and acidic residues" evidence="1">
    <location>
        <begin position="209"/>
        <end position="226"/>
    </location>
</feature>
<feature type="region of interest" description="Disordered" evidence="1">
    <location>
        <begin position="20"/>
        <end position="156"/>
    </location>
</feature>
<name>A0A8H6FAS5_9LECA</name>
<dbReference type="Proteomes" id="UP000593566">
    <property type="component" value="Unassembled WGS sequence"/>
</dbReference>
<feature type="region of interest" description="Disordered" evidence="1">
    <location>
        <begin position="479"/>
        <end position="522"/>
    </location>
</feature>
<accession>A0A8H6FAS5</accession>
<gene>
    <name evidence="2" type="ORF">HO133_002096</name>
</gene>
<feature type="compositionally biased region" description="Basic and acidic residues" evidence="1">
    <location>
        <begin position="305"/>
        <end position="314"/>
    </location>
</feature>
<sequence length="604" mass="67266">MADVEEKEKAEKLAAAKKKYEQLRKQKGKAQKPSGIKKKDDTQEVREEAAVLGTTDQGEDAPEQDKSGTDGGNDESSMALPDTTDAALLEKVTDDAPETPAQILAHTRQPSLSIQSKMRSSSFRRQSLSQGPLSPSANGTKSPDLPTLTSDGDSINSIYRKQAARLDELEKENRRLAKEAQENEKRWRKTEDELEELREASGDVAQLKARAEKADSQVEDFNKVKQENTSLQRQNSQLQSQSSKRHVSSPSVVATSSSPLSSLQAQLDSKSSTIESMEMEISNLRSQLDKSASSTNTHSEQVLALEEKLARAERAAGAAQRELSDVKKSLERASEKAVKEGGERTSNETKIRSLGREAEESKRNAEESLQRVDTLEKKLAALTNLHKDSDGRRQAGERERERLEKEASEMRRRLAGLENENLRLREERERARKREASGADDEGVDELEDEERRRLEGKVRSLEGEVYELRRGVWREKRRELGSVDGDDGPASPGSRFDDVDLSGGTPSYRRQSMAGPRGSSFQTVLSSGFSALTGGAARDSLETFEDEDEFDEDAFRLAQEEEARKRVERVREVKRGLKDWEGWRMDIVDVRAGGGGAGEIFDI</sequence>
<comment type="caution">
    <text evidence="2">The sequence shown here is derived from an EMBL/GenBank/DDBJ whole genome shotgun (WGS) entry which is preliminary data.</text>
</comment>
<feature type="region of interest" description="Disordered" evidence="1">
    <location>
        <begin position="177"/>
        <end position="458"/>
    </location>
</feature>
<feature type="compositionally biased region" description="Basic and acidic residues" evidence="1">
    <location>
        <begin position="37"/>
        <end position="49"/>
    </location>
</feature>
<organism evidence="2 3">
    <name type="scientific">Letharia lupina</name>
    <dbReference type="NCBI Taxonomy" id="560253"/>
    <lineage>
        <taxon>Eukaryota</taxon>
        <taxon>Fungi</taxon>
        <taxon>Dikarya</taxon>
        <taxon>Ascomycota</taxon>
        <taxon>Pezizomycotina</taxon>
        <taxon>Lecanoromycetes</taxon>
        <taxon>OSLEUM clade</taxon>
        <taxon>Lecanoromycetidae</taxon>
        <taxon>Lecanorales</taxon>
        <taxon>Lecanorineae</taxon>
        <taxon>Parmeliaceae</taxon>
        <taxon>Letharia</taxon>
    </lineage>
</organism>
<feature type="compositionally biased region" description="Basic and acidic residues" evidence="1">
    <location>
        <begin position="322"/>
        <end position="412"/>
    </location>
</feature>
<feature type="compositionally biased region" description="Polar residues" evidence="1">
    <location>
        <begin position="108"/>
        <end position="118"/>
    </location>
</feature>
<dbReference type="RefSeq" id="XP_037150676.1">
    <property type="nucleotide sequence ID" value="XM_037293023.1"/>
</dbReference>
<reference evidence="2 3" key="1">
    <citation type="journal article" date="2020" name="Genomics">
        <title>Complete, high-quality genomes from long-read metagenomic sequencing of two wolf lichen thalli reveals enigmatic genome architecture.</title>
        <authorList>
            <person name="McKenzie S.K."/>
            <person name="Walston R.F."/>
            <person name="Allen J.L."/>
        </authorList>
    </citation>
    <scope>NUCLEOTIDE SEQUENCE [LARGE SCALE GENOMIC DNA]</scope>
    <source>
        <strain evidence="2">WasteWater1</strain>
    </source>
</reference>
<evidence type="ECO:0000313" key="3">
    <source>
        <dbReference type="Proteomes" id="UP000593566"/>
    </source>
</evidence>
<feature type="compositionally biased region" description="Low complexity" evidence="1">
    <location>
        <begin position="230"/>
        <end position="282"/>
    </location>
</feature>
<feature type="compositionally biased region" description="Polar residues" evidence="1">
    <location>
        <begin position="283"/>
        <end position="300"/>
    </location>
</feature>
<feature type="compositionally biased region" description="Basic and acidic residues" evidence="1">
    <location>
        <begin position="420"/>
        <end position="437"/>
    </location>
</feature>
<evidence type="ECO:0000256" key="1">
    <source>
        <dbReference type="SAM" id="MobiDB-lite"/>
    </source>
</evidence>
<dbReference type="AlphaFoldDB" id="A0A8H6FAS5"/>
<proteinExistence type="predicted"/>
<evidence type="ECO:0000313" key="2">
    <source>
        <dbReference type="EMBL" id="KAF6221241.1"/>
    </source>
</evidence>
<feature type="compositionally biased region" description="Basic and acidic residues" evidence="1">
    <location>
        <begin position="177"/>
        <end position="201"/>
    </location>
</feature>